<keyword evidence="3" id="KW-1185">Reference proteome</keyword>
<reference evidence="1" key="3">
    <citation type="submission" date="2023-06" db="EMBL/GenBank/DDBJ databases">
        <authorList>
            <person name="Lucena T."/>
            <person name="Sun Q."/>
        </authorList>
    </citation>
    <scope>NUCLEOTIDE SEQUENCE</scope>
    <source>
        <strain evidence="1">CECT 8482</strain>
    </source>
</reference>
<gene>
    <name evidence="1" type="ORF">QWZ10_25215</name>
    <name evidence="2" type="ORF">QWZ10_25915</name>
</gene>
<organism evidence="1 3">
    <name type="scientific">Paracoccus cavernae</name>
    <dbReference type="NCBI Taxonomy" id="1571207"/>
    <lineage>
        <taxon>Bacteria</taxon>
        <taxon>Pseudomonadati</taxon>
        <taxon>Pseudomonadota</taxon>
        <taxon>Alphaproteobacteria</taxon>
        <taxon>Rhodobacterales</taxon>
        <taxon>Paracoccaceae</taxon>
        <taxon>Paracoccus</taxon>
    </lineage>
</organism>
<dbReference type="EMBL" id="JAUFRC010000004">
    <property type="protein sequence ID" value="MDN3714274.1"/>
    <property type="molecule type" value="Genomic_DNA"/>
</dbReference>
<evidence type="ECO:0000313" key="1">
    <source>
        <dbReference type="EMBL" id="MDN3714274.1"/>
    </source>
</evidence>
<protein>
    <submittedName>
        <fullName evidence="1">Uncharacterized protein</fullName>
    </submittedName>
</protein>
<evidence type="ECO:0000313" key="2">
    <source>
        <dbReference type="EMBL" id="MDN3714388.1"/>
    </source>
</evidence>
<accession>A0ABT8DBV8</accession>
<dbReference type="Proteomes" id="UP001243846">
    <property type="component" value="Unassembled WGS sequence"/>
</dbReference>
<reference evidence="1" key="1">
    <citation type="journal article" date="2014" name="Int. J. Syst. Evol. Microbiol.">
        <title>Complete genome of a new Firmicutes species belonging to the dominant human colonic microbiota ('Ruminococcus bicirculans') reveals two chromosomes and a selective capacity to utilize plant glucans.</title>
        <authorList>
            <consortium name="NISC Comparative Sequencing Program"/>
            <person name="Wegmann U."/>
            <person name="Louis P."/>
            <person name="Goesmann A."/>
            <person name="Henrissat B."/>
            <person name="Duncan S.H."/>
            <person name="Flint H.J."/>
        </authorList>
    </citation>
    <scope>NUCLEOTIDE SEQUENCE</scope>
    <source>
        <strain evidence="1">CECT 8482</strain>
    </source>
</reference>
<dbReference type="RefSeq" id="WP_377686343.1">
    <property type="nucleotide sequence ID" value="NZ_JBHMDZ010000015.1"/>
</dbReference>
<proteinExistence type="predicted"/>
<dbReference type="EMBL" id="JAUFRC010000004">
    <property type="protein sequence ID" value="MDN3714388.1"/>
    <property type="molecule type" value="Genomic_DNA"/>
</dbReference>
<comment type="caution">
    <text evidence="1">The sequence shown here is derived from an EMBL/GenBank/DDBJ whole genome shotgun (WGS) entry which is preliminary data.</text>
</comment>
<name>A0ABT8DBV8_9RHOB</name>
<reference evidence="3" key="2">
    <citation type="journal article" date="2019" name="Int. J. Syst. Evol. Microbiol.">
        <title>The Global Catalogue of Microorganisms (GCM) 10K type strain sequencing project: providing services to taxonomists for standard genome sequencing and annotation.</title>
        <authorList>
            <consortium name="The Broad Institute Genomics Platform"/>
            <consortium name="The Broad Institute Genome Sequencing Center for Infectious Disease"/>
            <person name="Wu L."/>
            <person name="Ma J."/>
        </authorList>
    </citation>
    <scope>NUCLEOTIDE SEQUENCE [LARGE SCALE GENOMIC DNA]</scope>
    <source>
        <strain evidence="3">CECT 8482</strain>
    </source>
</reference>
<sequence>MSMIRPINMGQRVPYRAPERLSIEQALQWTFVNECAGIDFDQFGACEFDRVGIDPLWRAAKMKILGTMVQGGGSNPPAHDAQIIASYVETLPDEFGGRRMALQVVELTRARKAPEWGQGVRMACVPAEGFEMDERDLFLMGKVREDGSVWHWTDERYRKRQRRGEFCSVTYTGTAASISATRQNYQGWVKALIYLQAHLSRALCIQITDELPDFSPWEASA</sequence>
<evidence type="ECO:0000313" key="3">
    <source>
        <dbReference type="Proteomes" id="UP001243846"/>
    </source>
</evidence>